<evidence type="ECO:0000313" key="1">
    <source>
        <dbReference type="EMBL" id="KAI3351602.1"/>
    </source>
</evidence>
<gene>
    <name evidence="1" type="ORF">L3Q82_020443</name>
</gene>
<name>A0ACB8V7L3_9TELE</name>
<comment type="caution">
    <text evidence="1">The sequence shown here is derived from an EMBL/GenBank/DDBJ whole genome shotgun (WGS) entry which is preliminary data.</text>
</comment>
<protein>
    <submittedName>
        <fullName evidence="1">Uncharacterized protein</fullName>
    </submittedName>
</protein>
<organism evidence="1 2">
    <name type="scientific">Scortum barcoo</name>
    <name type="common">barcoo grunter</name>
    <dbReference type="NCBI Taxonomy" id="214431"/>
    <lineage>
        <taxon>Eukaryota</taxon>
        <taxon>Metazoa</taxon>
        <taxon>Chordata</taxon>
        <taxon>Craniata</taxon>
        <taxon>Vertebrata</taxon>
        <taxon>Euteleostomi</taxon>
        <taxon>Actinopterygii</taxon>
        <taxon>Neopterygii</taxon>
        <taxon>Teleostei</taxon>
        <taxon>Neoteleostei</taxon>
        <taxon>Acanthomorphata</taxon>
        <taxon>Eupercaria</taxon>
        <taxon>Centrarchiformes</taxon>
        <taxon>Terapontoidei</taxon>
        <taxon>Terapontidae</taxon>
        <taxon>Scortum</taxon>
    </lineage>
</organism>
<feature type="non-terminal residue" evidence="1">
    <location>
        <position position="1"/>
    </location>
</feature>
<proteinExistence type="predicted"/>
<reference evidence="1" key="1">
    <citation type="submission" date="2022-04" db="EMBL/GenBank/DDBJ databases">
        <title>Jade perch genome.</title>
        <authorList>
            <person name="Chao B."/>
        </authorList>
    </citation>
    <scope>NUCLEOTIDE SEQUENCE</scope>
    <source>
        <strain evidence="1">CB-2022</strain>
    </source>
</reference>
<dbReference type="EMBL" id="CM041554">
    <property type="protein sequence ID" value="KAI3351602.1"/>
    <property type="molecule type" value="Genomic_DNA"/>
</dbReference>
<evidence type="ECO:0000313" key="2">
    <source>
        <dbReference type="Proteomes" id="UP000831701"/>
    </source>
</evidence>
<accession>A0ACB8V7L3</accession>
<keyword evidence="2" id="KW-1185">Reference proteome</keyword>
<dbReference type="Proteomes" id="UP000831701">
    <property type="component" value="Chromosome 24"/>
</dbReference>
<sequence length="517" mass="57511">PQVGAEHHPLTKKAQQRISPLQLKRFNLPKSMMHVFTAITESIPTFSIIIWYTAAPAKDKGRLQRIMQKSEKPNKQRSPAMSPPSRRLQTKPVITCLKTFLISYSLIFWFTGVILLAVGVWGKVSLEAYLSLASDESTNAPYVLIGTGATIVIFGLFGCFATCRGSPWMLKLYAMFLTLVFLAELVAGVSGFIFRHEIKAKLGVAFEKAVETYNGTDSTSTSTAVDGIQRTLKCCGVRNYTDWGNTPYFKEKGIPVSCCKDSANCSPETLKDLAKAEKEVYTGGCFTLVTNTMEGNLGIIAGISFGIAFFQLIGIFLVLLLVSIHNQQPVRDGLTATLHSQPKAFKMMQISSDSASNKHSLINVMHRFIAAANNMDETIMVPSLLRDLPLEEQAATEVEPNNNSSSSNHDNHEPPCPNKQRDMYEHYLLLKSIKNDMEWGLLKKEMSSGASFLEMAVKQEEHQPVTGDLSLDDESDLEHQFHYHLRGLFGVLSKLTLQADHLTNRYKREIGGGNFMR</sequence>